<organism evidence="2 3">
    <name type="scientific">Fusarium sporotrichioides</name>
    <dbReference type="NCBI Taxonomy" id="5514"/>
    <lineage>
        <taxon>Eukaryota</taxon>
        <taxon>Fungi</taxon>
        <taxon>Dikarya</taxon>
        <taxon>Ascomycota</taxon>
        <taxon>Pezizomycotina</taxon>
        <taxon>Sordariomycetes</taxon>
        <taxon>Hypocreomycetidae</taxon>
        <taxon>Hypocreales</taxon>
        <taxon>Nectriaceae</taxon>
        <taxon>Fusarium</taxon>
    </lineage>
</organism>
<feature type="transmembrane region" description="Helical" evidence="1">
    <location>
        <begin position="242"/>
        <end position="263"/>
    </location>
</feature>
<name>A0A395SM10_FUSSP</name>
<feature type="transmembrane region" description="Helical" evidence="1">
    <location>
        <begin position="124"/>
        <end position="146"/>
    </location>
</feature>
<protein>
    <submittedName>
        <fullName evidence="2">Ubiquitin carrier</fullName>
    </submittedName>
</protein>
<gene>
    <name evidence="2" type="ORF">FSPOR_2066</name>
</gene>
<evidence type="ECO:0000313" key="3">
    <source>
        <dbReference type="Proteomes" id="UP000266152"/>
    </source>
</evidence>
<feature type="transmembrane region" description="Helical" evidence="1">
    <location>
        <begin position="324"/>
        <end position="349"/>
    </location>
</feature>
<evidence type="ECO:0000256" key="1">
    <source>
        <dbReference type="SAM" id="Phobius"/>
    </source>
</evidence>
<dbReference type="AlphaFoldDB" id="A0A395SM10"/>
<evidence type="ECO:0000313" key="2">
    <source>
        <dbReference type="EMBL" id="RGP73484.1"/>
    </source>
</evidence>
<keyword evidence="1" id="KW-1133">Transmembrane helix</keyword>
<proteinExistence type="predicted"/>
<feature type="transmembrane region" description="Helical" evidence="1">
    <location>
        <begin position="198"/>
        <end position="222"/>
    </location>
</feature>
<comment type="caution">
    <text evidence="2">The sequence shown here is derived from an EMBL/GenBank/DDBJ whole genome shotgun (WGS) entry which is preliminary data.</text>
</comment>
<dbReference type="Proteomes" id="UP000266152">
    <property type="component" value="Unassembled WGS sequence"/>
</dbReference>
<accession>A0A395SM10</accession>
<sequence length="364" mass="39754">MISETAMSLMRRDNMPKPSLGHEINQLPDWSFYVFLANFLLFIPVFVLCSYTFEKVFPVLAIVEDEKPPAYAPLAVESLANDDDMAKPTGAPSAPVAVVGQGKPVTSSFRATFSLLRSTGGFRAMYRGIFMHALQALTLGIIISALSHVTPYSFVVAHLISSLICVQLSTAWVHIVITPESQERWYSRIPAFKPTFLATWRPTVIFWAASQIVTLGGITTVYAVGTDGQEIPQFDGTEGSVWGIMILALFLQIAVQIPAYVILVRVQASLLPAEADTIIPFDRSFNGRIEPVVVGGRGYATVRDAWSSFSKSAWKRIVMLELKVIAVTVASFFGLMVVIIPQIILLASLSASSGDGPGNEDMKM</sequence>
<dbReference type="EMBL" id="PXOF01000027">
    <property type="protein sequence ID" value="RGP73484.1"/>
    <property type="molecule type" value="Genomic_DNA"/>
</dbReference>
<reference evidence="2 3" key="1">
    <citation type="journal article" date="2018" name="PLoS Pathog.">
        <title>Evolution of structural diversity of trichothecenes, a family of toxins produced by plant pathogenic and entomopathogenic fungi.</title>
        <authorList>
            <person name="Proctor R.H."/>
            <person name="McCormick S.P."/>
            <person name="Kim H.S."/>
            <person name="Cardoza R.E."/>
            <person name="Stanley A.M."/>
            <person name="Lindo L."/>
            <person name="Kelly A."/>
            <person name="Brown D.W."/>
            <person name="Lee T."/>
            <person name="Vaughan M.M."/>
            <person name="Alexander N.J."/>
            <person name="Busman M."/>
            <person name="Gutierrez S."/>
        </authorList>
    </citation>
    <scope>NUCLEOTIDE SEQUENCE [LARGE SCALE GENOMIC DNA]</scope>
    <source>
        <strain evidence="2 3">NRRL 3299</strain>
    </source>
</reference>
<keyword evidence="1" id="KW-0812">Transmembrane</keyword>
<feature type="transmembrane region" description="Helical" evidence="1">
    <location>
        <begin position="152"/>
        <end position="177"/>
    </location>
</feature>
<feature type="transmembrane region" description="Helical" evidence="1">
    <location>
        <begin position="30"/>
        <end position="53"/>
    </location>
</feature>
<keyword evidence="3" id="KW-1185">Reference proteome</keyword>
<keyword evidence="1" id="KW-0472">Membrane</keyword>
<dbReference type="STRING" id="5514.A0A395SM10"/>